<dbReference type="CAZy" id="GT2">
    <property type="family name" value="Glycosyltransferase Family 2"/>
</dbReference>
<sequence length="283" mass="32026">MKRNEIAVLLTVFNRREVTLKGLQSLFNAIDYLGGDYSFDIYMVDDGCTDGTSEAVANGFPTVHIIQGNGSLFWSGGMRLAWKEAIESGVIYDFFLWFNDDADLYEGALVTMFESYYKSGGGSVISGAFCDMEGKASYGGRDQDNRLLSPNGNMLPIFLMNGNLVLIPAIVVRRIGIIDGTFSHSFGDWDYGCRALKKGFNVFLSTNFVGITERHDHDIEPFLNSKYRLHERINLLYSKKYSAIMSFLFCKRHLGVCKALRVFLIQNLYALCPRLYVFRKCTR</sequence>
<dbReference type="Proteomes" id="UP000000927">
    <property type="component" value="Chromosome"/>
</dbReference>
<dbReference type="RefSeq" id="WP_013064910.1">
    <property type="nucleotide sequence ID" value="NC_014033.1"/>
</dbReference>
<dbReference type="Gene3D" id="3.90.550.10">
    <property type="entry name" value="Spore Coat Polysaccharide Biosynthesis Protein SpsA, Chain A"/>
    <property type="match status" value="1"/>
</dbReference>
<evidence type="ECO:0000259" key="1">
    <source>
        <dbReference type="Pfam" id="PF00535"/>
    </source>
</evidence>
<dbReference type="HOGENOM" id="CLU_023845_5_1_10"/>
<dbReference type="PANTHER" id="PTHR43685:SF2">
    <property type="entry name" value="GLYCOSYLTRANSFERASE 2-LIKE DOMAIN-CONTAINING PROTEIN"/>
    <property type="match status" value="1"/>
</dbReference>
<dbReference type="Pfam" id="PF00535">
    <property type="entry name" value="Glycos_transf_2"/>
    <property type="match status" value="1"/>
</dbReference>
<dbReference type="PANTHER" id="PTHR43685">
    <property type="entry name" value="GLYCOSYLTRANSFERASE"/>
    <property type="match status" value="1"/>
</dbReference>
<evidence type="ECO:0000313" key="2">
    <source>
        <dbReference type="EMBL" id="ADE82924.1"/>
    </source>
</evidence>
<dbReference type="EMBL" id="CP002006">
    <property type="protein sequence ID" value="ADE82924.1"/>
    <property type="molecule type" value="Genomic_DNA"/>
</dbReference>
<dbReference type="InterPro" id="IPR001173">
    <property type="entry name" value="Glyco_trans_2-like"/>
</dbReference>
<protein>
    <submittedName>
        <fullName evidence="2">Glycosyltransferase, group 2 family</fullName>
    </submittedName>
</protein>
<dbReference type="KEGG" id="pru:PRU_1759"/>
<dbReference type="SUPFAM" id="SSF53448">
    <property type="entry name" value="Nucleotide-diphospho-sugar transferases"/>
    <property type="match status" value="1"/>
</dbReference>
<reference evidence="2 3" key="1">
    <citation type="journal article" date="2010" name="Microb. Ecol.">
        <title>Comparative genome analysis of Prevotella ruminicola and Prevotella bryantii: insights into their environmental niche.</title>
        <authorList>
            <consortium name="North American Consortium for Rumen Bacteria"/>
            <person name="Purushe J."/>
            <person name="Fouts D.E."/>
            <person name="Morrison M."/>
            <person name="White B.A."/>
            <person name="Mackie R.I."/>
            <person name="Coutinho P.M."/>
            <person name="Henrissat B."/>
            <person name="Nelson K.E."/>
        </authorList>
    </citation>
    <scope>NUCLEOTIDE SEQUENCE [LARGE SCALE GENOMIC DNA]</scope>
    <source>
        <strain evidence="3">ATCC 19189 / JCM 8958 / 23</strain>
    </source>
</reference>
<dbReference type="GeneID" id="31501314"/>
<accession>D5ETU7</accession>
<evidence type="ECO:0000313" key="3">
    <source>
        <dbReference type="Proteomes" id="UP000000927"/>
    </source>
</evidence>
<name>D5ETU7_XYLR2</name>
<dbReference type="InterPro" id="IPR050834">
    <property type="entry name" value="Glycosyltransf_2"/>
</dbReference>
<dbReference type="InterPro" id="IPR029044">
    <property type="entry name" value="Nucleotide-diphossugar_trans"/>
</dbReference>
<organism evidence="2 3">
    <name type="scientific">Xylanibacter ruminicola (strain ATCC 19189 / DSM 19721 / CIP 105475 / JCM 8958 / 23)</name>
    <name type="common">Prevotella ruminicola</name>
    <dbReference type="NCBI Taxonomy" id="264731"/>
    <lineage>
        <taxon>Bacteria</taxon>
        <taxon>Pseudomonadati</taxon>
        <taxon>Bacteroidota</taxon>
        <taxon>Bacteroidia</taxon>
        <taxon>Bacteroidales</taxon>
        <taxon>Prevotellaceae</taxon>
        <taxon>Xylanibacter</taxon>
    </lineage>
</organism>
<dbReference type="AlphaFoldDB" id="D5ETU7"/>
<keyword evidence="3" id="KW-1185">Reference proteome</keyword>
<proteinExistence type="predicted"/>
<dbReference type="STRING" id="264731.PRU_1759"/>
<feature type="domain" description="Glycosyltransferase 2-like" evidence="1">
    <location>
        <begin position="8"/>
        <end position="127"/>
    </location>
</feature>
<dbReference type="eggNOG" id="COG1216">
    <property type="taxonomic scope" value="Bacteria"/>
</dbReference>
<gene>
    <name evidence="2" type="ordered locus">PRU_1759</name>
</gene>